<dbReference type="Proteomes" id="UP000294947">
    <property type="component" value="Unassembled WGS sequence"/>
</dbReference>
<dbReference type="GO" id="GO:0046872">
    <property type="term" value="F:metal ion binding"/>
    <property type="evidence" value="ECO:0007669"/>
    <property type="project" value="UniProtKB-KW"/>
</dbReference>
<dbReference type="RefSeq" id="WP_132495329.1">
    <property type="nucleotide sequence ID" value="NZ_SMKW01000153.1"/>
</dbReference>
<keyword evidence="5" id="KW-1185">Reference proteome</keyword>
<keyword evidence="2" id="KW-0479">Metal-binding</keyword>
<dbReference type="AlphaFoldDB" id="A0A4R4XRR6"/>
<dbReference type="Gene3D" id="1.10.600.10">
    <property type="entry name" value="Farnesyl Diphosphate Synthase"/>
    <property type="match status" value="1"/>
</dbReference>
<organism evidence="4 5">
    <name type="scientific">Saccharopolyspora elongata</name>
    <dbReference type="NCBI Taxonomy" id="2530387"/>
    <lineage>
        <taxon>Bacteria</taxon>
        <taxon>Bacillati</taxon>
        <taxon>Actinomycetota</taxon>
        <taxon>Actinomycetes</taxon>
        <taxon>Pseudonocardiales</taxon>
        <taxon>Pseudonocardiaceae</taxon>
        <taxon>Saccharopolyspora</taxon>
    </lineage>
</organism>
<dbReference type="SFLD" id="SFLDG01020">
    <property type="entry name" value="Terpene_Cyclase_Like_2"/>
    <property type="match status" value="1"/>
</dbReference>
<dbReference type="SFLD" id="SFLDS00005">
    <property type="entry name" value="Isoprenoid_Synthase_Type_I"/>
    <property type="match status" value="1"/>
</dbReference>
<proteinExistence type="inferred from homology"/>
<dbReference type="PANTHER" id="PTHR35201">
    <property type="entry name" value="TERPENE SYNTHASE"/>
    <property type="match status" value="1"/>
</dbReference>
<dbReference type="InterPro" id="IPR034686">
    <property type="entry name" value="Terpene_cyclase-like_2"/>
</dbReference>
<dbReference type="InterPro" id="IPR008949">
    <property type="entry name" value="Isoprenoid_synthase_dom_sf"/>
</dbReference>
<evidence type="ECO:0000256" key="3">
    <source>
        <dbReference type="SAM" id="MobiDB-lite"/>
    </source>
</evidence>
<feature type="region of interest" description="Disordered" evidence="3">
    <location>
        <begin position="342"/>
        <end position="366"/>
    </location>
</feature>
<protein>
    <recommendedName>
        <fullName evidence="2">Terpene synthase</fullName>
        <ecNumber evidence="2">4.2.3.-</ecNumber>
    </recommendedName>
</protein>
<dbReference type="EMBL" id="SMKW01000153">
    <property type="protein sequence ID" value="TDD33935.1"/>
    <property type="molecule type" value="Genomic_DNA"/>
</dbReference>
<dbReference type="EC" id="4.2.3.-" evidence="2"/>
<dbReference type="Pfam" id="PF19086">
    <property type="entry name" value="Terpene_syn_C_2"/>
    <property type="match status" value="1"/>
</dbReference>
<accession>A0A4R4XRR6</accession>
<dbReference type="OrthoDB" id="2989600at2"/>
<comment type="caution">
    <text evidence="4">The sequence shown here is derived from an EMBL/GenBank/DDBJ whole genome shotgun (WGS) entry which is preliminary data.</text>
</comment>
<evidence type="ECO:0000256" key="1">
    <source>
        <dbReference type="ARBA" id="ARBA00023239"/>
    </source>
</evidence>
<dbReference type="PANTHER" id="PTHR35201:SF4">
    <property type="entry name" value="BETA-PINACENE SYNTHASE-RELATED"/>
    <property type="match status" value="1"/>
</dbReference>
<dbReference type="GO" id="GO:0010333">
    <property type="term" value="F:terpene synthase activity"/>
    <property type="evidence" value="ECO:0007669"/>
    <property type="project" value="InterPro"/>
</dbReference>
<comment type="cofactor">
    <cofactor evidence="2">
        <name>Mg(2+)</name>
        <dbReference type="ChEBI" id="CHEBI:18420"/>
    </cofactor>
</comment>
<dbReference type="SUPFAM" id="SSF48576">
    <property type="entry name" value="Terpenoid synthases"/>
    <property type="match status" value="1"/>
</dbReference>
<evidence type="ECO:0000313" key="4">
    <source>
        <dbReference type="EMBL" id="TDD33935.1"/>
    </source>
</evidence>
<comment type="similarity">
    <text evidence="2">Belongs to the terpene synthase family.</text>
</comment>
<name>A0A4R4XRR6_9PSEU</name>
<evidence type="ECO:0000256" key="2">
    <source>
        <dbReference type="RuleBase" id="RU366034"/>
    </source>
</evidence>
<reference evidence="4 5" key="1">
    <citation type="submission" date="2019-03" db="EMBL/GenBank/DDBJ databases">
        <title>Draft genome sequences of novel Actinobacteria.</title>
        <authorList>
            <person name="Sahin N."/>
            <person name="Ay H."/>
            <person name="Saygin H."/>
        </authorList>
    </citation>
    <scope>NUCLEOTIDE SEQUENCE [LARGE SCALE GENOMIC DNA]</scope>
    <source>
        <strain evidence="4 5">7K502</strain>
    </source>
</reference>
<keyword evidence="2" id="KW-0460">Magnesium</keyword>
<keyword evidence="1 2" id="KW-0456">Lyase</keyword>
<gene>
    <name evidence="4" type="ORF">E1288_45035</name>
</gene>
<sequence length="366" mass="41120">MTEIPEFEMPFPECGPSLTLPDAEAAMWCWIDDFELCPTQAARDHMRRTNPAMLAALFFPRADATALTLASQRLAWAFAVDDQFDNGGGIGSDPVRCKEAVVALLNSMRPELGPPTSTLGRACADLWERSQEGRSSEWLKSIQQQMSAWLWSYYVDTVDRVVDRRPALWEFQQQRRHAFGAHWDADWCESVAGVNLPTSVRRHPGFRALREALLDHKVLVNDIYSLDRELAAGHRHNTVLVIQHENGLSLSEAVEQVNLMATACVQRVSKALHELPGQLAAASISGQHYQDALQVIEAYRDQLRGNFDYHAHGRRYEVERYDHPEELRSGTPAYTVDLLSVSGAPHGAPAPRRAPETVQEPTFGRR</sequence>
<evidence type="ECO:0000313" key="5">
    <source>
        <dbReference type="Proteomes" id="UP000294947"/>
    </source>
</evidence>